<evidence type="ECO:0000313" key="1">
    <source>
        <dbReference type="EMBL" id="GHE63579.1"/>
    </source>
</evidence>
<dbReference type="RefSeq" id="WP_189787938.1">
    <property type="nucleotide sequence ID" value="NZ_BNAT01000057.1"/>
</dbReference>
<accession>A0A919DNL6</accession>
<gene>
    <name evidence="1" type="ORF">GCM10017771_86970</name>
</gene>
<name>A0A919DNL6_9ACTN</name>
<reference evidence="1" key="1">
    <citation type="journal article" date="2014" name="Int. J. Syst. Evol. Microbiol.">
        <title>Complete genome sequence of Corynebacterium casei LMG S-19264T (=DSM 44701T), isolated from a smear-ripened cheese.</title>
        <authorList>
            <consortium name="US DOE Joint Genome Institute (JGI-PGF)"/>
            <person name="Walter F."/>
            <person name="Albersmeier A."/>
            <person name="Kalinowski J."/>
            <person name="Ruckert C."/>
        </authorList>
    </citation>
    <scope>NUCLEOTIDE SEQUENCE</scope>
    <source>
        <strain evidence="1">CGMCC 4.7403</strain>
    </source>
</reference>
<keyword evidence="2" id="KW-1185">Reference proteome</keyword>
<dbReference type="AlphaFoldDB" id="A0A919DNL6"/>
<dbReference type="EMBL" id="BNAT01000057">
    <property type="protein sequence ID" value="GHE63579.1"/>
    <property type="molecule type" value="Genomic_DNA"/>
</dbReference>
<comment type="caution">
    <text evidence="1">The sequence shown here is derived from an EMBL/GenBank/DDBJ whole genome shotgun (WGS) entry which is preliminary data.</text>
</comment>
<organism evidence="1 2">
    <name type="scientific">Streptomyces capitiformicae</name>
    <dbReference type="NCBI Taxonomy" id="2014920"/>
    <lineage>
        <taxon>Bacteria</taxon>
        <taxon>Bacillati</taxon>
        <taxon>Actinomycetota</taxon>
        <taxon>Actinomycetes</taxon>
        <taxon>Kitasatosporales</taxon>
        <taxon>Streptomycetaceae</taxon>
        <taxon>Streptomyces</taxon>
    </lineage>
</organism>
<sequence>MRSLIELLNEMTHKGPTLPQAYERALLRKPSVEQQLQDLLAEVEAAADE</sequence>
<reference evidence="1" key="2">
    <citation type="submission" date="2020-09" db="EMBL/GenBank/DDBJ databases">
        <authorList>
            <person name="Sun Q."/>
            <person name="Zhou Y."/>
        </authorList>
    </citation>
    <scope>NUCLEOTIDE SEQUENCE</scope>
    <source>
        <strain evidence="1">CGMCC 4.7403</strain>
    </source>
</reference>
<dbReference type="Proteomes" id="UP000603227">
    <property type="component" value="Unassembled WGS sequence"/>
</dbReference>
<evidence type="ECO:0000313" key="2">
    <source>
        <dbReference type="Proteomes" id="UP000603227"/>
    </source>
</evidence>
<protein>
    <submittedName>
        <fullName evidence="1">Uncharacterized protein</fullName>
    </submittedName>
</protein>
<proteinExistence type="predicted"/>